<dbReference type="PROSITE" id="PS00455">
    <property type="entry name" value="AMP_BINDING"/>
    <property type="match status" value="1"/>
</dbReference>
<dbReference type="InterPro" id="IPR020845">
    <property type="entry name" value="AMP-binding_CS"/>
</dbReference>
<keyword evidence="5" id="KW-0436">Ligase</keyword>
<keyword evidence="2" id="KW-0067">ATP-binding</keyword>
<reference evidence="5 6" key="1">
    <citation type="submission" date="2021-12" db="EMBL/GenBank/DDBJ databases">
        <title>Genome sequencing of bacteria with rrn-lacking chromosome and rrn-plasmid.</title>
        <authorList>
            <person name="Anda M."/>
            <person name="Iwasaki W."/>
        </authorList>
    </citation>
    <scope>NUCLEOTIDE SEQUENCE [LARGE SCALE GENOMIC DNA]</scope>
    <source>
        <strain evidence="5 6">NBRC 15940</strain>
    </source>
</reference>
<comment type="catalytic activity">
    <reaction evidence="3">
        <text>a long-chain fatty acid + ATP + CoA = a long-chain fatty acyl-CoA + AMP + diphosphate</text>
        <dbReference type="Rhea" id="RHEA:15421"/>
        <dbReference type="ChEBI" id="CHEBI:30616"/>
        <dbReference type="ChEBI" id="CHEBI:33019"/>
        <dbReference type="ChEBI" id="CHEBI:57287"/>
        <dbReference type="ChEBI" id="CHEBI:57560"/>
        <dbReference type="ChEBI" id="CHEBI:83139"/>
        <dbReference type="ChEBI" id="CHEBI:456215"/>
        <dbReference type="EC" id="6.2.1.3"/>
    </reaction>
    <physiologicalReaction direction="left-to-right" evidence="3">
        <dbReference type="Rhea" id="RHEA:15422"/>
    </physiologicalReaction>
</comment>
<dbReference type="InterPro" id="IPR045851">
    <property type="entry name" value="AMP-bd_C_sf"/>
</dbReference>
<dbReference type="GO" id="GO:0004467">
    <property type="term" value="F:long-chain fatty acid-CoA ligase activity"/>
    <property type="evidence" value="ECO:0007669"/>
    <property type="project" value="UniProtKB-EC"/>
</dbReference>
<dbReference type="Gene3D" id="3.30.300.30">
    <property type="match status" value="1"/>
</dbReference>
<accession>A0AAN4W219</accession>
<gene>
    <name evidence="5" type="ORF">PEDI_34190</name>
</gene>
<feature type="domain" description="AMP-dependent synthetase/ligase" evidence="4">
    <location>
        <begin position="12"/>
        <end position="405"/>
    </location>
</feature>
<organism evidence="5 6">
    <name type="scientific">Persicobacter diffluens</name>
    <dbReference type="NCBI Taxonomy" id="981"/>
    <lineage>
        <taxon>Bacteria</taxon>
        <taxon>Pseudomonadati</taxon>
        <taxon>Bacteroidota</taxon>
        <taxon>Cytophagia</taxon>
        <taxon>Cytophagales</taxon>
        <taxon>Persicobacteraceae</taxon>
        <taxon>Persicobacter</taxon>
    </lineage>
</organism>
<evidence type="ECO:0000259" key="4">
    <source>
        <dbReference type="Pfam" id="PF00501"/>
    </source>
</evidence>
<name>A0AAN4W219_9BACT</name>
<keyword evidence="6" id="KW-1185">Reference proteome</keyword>
<evidence type="ECO:0000256" key="3">
    <source>
        <dbReference type="ARBA" id="ARBA00024484"/>
    </source>
</evidence>
<dbReference type="InterPro" id="IPR042099">
    <property type="entry name" value="ANL_N_sf"/>
</dbReference>
<dbReference type="PANTHER" id="PTHR43272">
    <property type="entry name" value="LONG-CHAIN-FATTY-ACID--COA LIGASE"/>
    <property type="match status" value="1"/>
</dbReference>
<dbReference type="GO" id="GO:0005524">
    <property type="term" value="F:ATP binding"/>
    <property type="evidence" value="ECO:0007669"/>
    <property type="project" value="UniProtKB-KW"/>
</dbReference>
<dbReference type="SUPFAM" id="SSF56801">
    <property type="entry name" value="Acetyl-CoA synthetase-like"/>
    <property type="match status" value="1"/>
</dbReference>
<dbReference type="InterPro" id="IPR000873">
    <property type="entry name" value="AMP-dep_synth/lig_dom"/>
</dbReference>
<evidence type="ECO:0000256" key="1">
    <source>
        <dbReference type="ARBA" id="ARBA00022741"/>
    </source>
</evidence>
<evidence type="ECO:0000313" key="6">
    <source>
        <dbReference type="Proteomes" id="UP001310022"/>
    </source>
</evidence>
<comment type="caution">
    <text evidence="5">The sequence shown here is derived from an EMBL/GenBank/DDBJ whole genome shotgun (WGS) entry which is preliminary data.</text>
</comment>
<dbReference type="Proteomes" id="UP001310022">
    <property type="component" value="Unassembled WGS sequence"/>
</dbReference>
<sequence length="547" mass="61950">MNDIISQIQFSLKNYADLPALSDYQQKSMTYEEVGKTIAKLHLYFELFEINPGDKIALIGKNSGHWANIYLATLTFGAVIVPILPEFKAEDSERIIHHSDAQLLFIEDHFFDQMETAHLPQLKAIFNLSEFELLYSQKNFENLHDNYERQLKFKYPNGINVQELDFRIPEPEDLAVISYTSGTTGFSKGVMLPHRSLNGNIEFARDNMPLKSGNRIVSFLPLAHTYGCAFEFLFPFTLGCHITFLTKTPAPKIIMKAFAEIQPHLILSVPLIIEKIYKTKIVPALQKPMTAFLMKMPILKSIVHQKIKQQLMEVFGGNFKELIIGGAAFNPEAEKFFRLIKFPFTIGYGMTECGPLIGYASWDTTVLGGSGRPVDALEVKIDSPDPEHTIGEIICRGSHLMLGYYKNPEATQATIDQDGWLHTGDLGLMDAQNNILIKGRSKSMILGPSGKNIFPEEIESLLLNMPMVAEALVVDRNGKLTALVYFDHAEMEQNHLGENQIPALLQQYKKAVNQKLPGYMQIKDIKLQVEAFEKTPKRNIKRFLYQQ</sequence>
<dbReference type="AlphaFoldDB" id="A0AAN4W219"/>
<protein>
    <submittedName>
        <fullName evidence="5">Long-chain-fatty-acid--CoA ligase</fullName>
    </submittedName>
</protein>
<evidence type="ECO:0000256" key="2">
    <source>
        <dbReference type="ARBA" id="ARBA00022840"/>
    </source>
</evidence>
<dbReference type="RefSeq" id="WP_338238097.1">
    <property type="nucleotide sequence ID" value="NZ_BQKE01000002.1"/>
</dbReference>
<dbReference type="Pfam" id="PF00501">
    <property type="entry name" value="AMP-binding"/>
    <property type="match status" value="1"/>
</dbReference>
<evidence type="ECO:0000313" key="5">
    <source>
        <dbReference type="EMBL" id="GJM62867.1"/>
    </source>
</evidence>
<dbReference type="PANTHER" id="PTHR43272:SF33">
    <property type="entry name" value="AMP-BINDING DOMAIN-CONTAINING PROTEIN-RELATED"/>
    <property type="match status" value="1"/>
</dbReference>
<dbReference type="EMBL" id="BQKE01000002">
    <property type="protein sequence ID" value="GJM62867.1"/>
    <property type="molecule type" value="Genomic_DNA"/>
</dbReference>
<proteinExistence type="predicted"/>
<keyword evidence="1" id="KW-0547">Nucleotide-binding</keyword>
<dbReference type="Gene3D" id="3.40.50.12780">
    <property type="entry name" value="N-terminal domain of ligase-like"/>
    <property type="match status" value="1"/>
</dbReference>
<dbReference type="GO" id="GO:0016020">
    <property type="term" value="C:membrane"/>
    <property type="evidence" value="ECO:0007669"/>
    <property type="project" value="TreeGrafter"/>
</dbReference>